<protein>
    <submittedName>
        <fullName evidence="1">SMI1/KNR4 family protein</fullName>
    </submittedName>
</protein>
<dbReference type="OrthoDB" id="5061673at2"/>
<dbReference type="Proteomes" id="UP000270856">
    <property type="component" value="Unassembled WGS sequence"/>
</dbReference>
<organism evidence="1 2">
    <name type="scientific">Aureibaculum marinum</name>
    <dbReference type="NCBI Taxonomy" id="2487930"/>
    <lineage>
        <taxon>Bacteria</taxon>
        <taxon>Pseudomonadati</taxon>
        <taxon>Bacteroidota</taxon>
        <taxon>Flavobacteriia</taxon>
        <taxon>Flavobacteriales</taxon>
        <taxon>Flavobacteriaceae</taxon>
        <taxon>Aureibaculum</taxon>
    </lineage>
</organism>
<gene>
    <name evidence="1" type="ORF">EGM88_12620</name>
</gene>
<sequence length="160" mass="19035">MNQEKLIKAGFKIKNNSTELEIPKSLLKRYNNLPIEYLTFLKNFEEITNEDDTAWFNLIKEFNGNSESEFKWNEFELLSLEWSEDDNEELKVITGFWNHHIPIILSVKDEYQFLAISLEKEKYGEIVHGTEPEFENIKKVCNNFNELIDLLEKKELKNIV</sequence>
<comment type="caution">
    <text evidence="1">The sequence shown here is derived from an EMBL/GenBank/DDBJ whole genome shotgun (WGS) entry which is preliminary data.</text>
</comment>
<dbReference type="InterPro" id="IPR037883">
    <property type="entry name" value="Knr4/Smi1-like_sf"/>
</dbReference>
<evidence type="ECO:0000313" key="1">
    <source>
        <dbReference type="EMBL" id="RPD94280.1"/>
    </source>
</evidence>
<keyword evidence="2" id="KW-1185">Reference proteome</keyword>
<dbReference type="RefSeq" id="WP_123898764.1">
    <property type="nucleotide sequence ID" value="NZ_RPFJ01000020.1"/>
</dbReference>
<proteinExistence type="predicted"/>
<name>A0A3N4NQ88_9FLAO</name>
<dbReference type="EMBL" id="RPFJ01000020">
    <property type="protein sequence ID" value="RPD94280.1"/>
    <property type="molecule type" value="Genomic_DNA"/>
</dbReference>
<dbReference type="SUPFAM" id="SSF160631">
    <property type="entry name" value="SMI1/KNR4-like"/>
    <property type="match status" value="1"/>
</dbReference>
<accession>A0A3N4NQ88</accession>
<reference evidence="1 2" key="1">
    <citation type="submission" date="2018-11" db="EMBL/GenBank/DDBJ databases">
        <title>Aureibaculum marinum gen. nov., sp. nov., a member of the family Flavobacteriaceae isolated from the Bohai Sea.</title>
        <authorList>
            <person name="Ji X."/>
        </authorList>
    </citation>
    <scope>NUCLEOTIDE SEQUENCE [LARGE SCALE GENOMIC DNA]</scope>
    <source>
        <strain evidence="1 2">BH-SD17</strain>
    </source>
</reference>
<evidence type="ECO:0000313" key="2">
    <source>
        <dbReference type="Proteomes" id="UP000270856"/>
    </source>
</evidence>
<dbReference type="AlphaFoldDB" id="A0A3N4NQ88"/>